<evidence type="ECO:0000313" key="2">
    <source>
        <dbReference type="Proteomes" id="UP000216789"/>
    </source>
</evidence>
<dbReference type="Proteomes" id="UP000216789">
    <property type="component" value="Unassembled WGS sequence"/>
</dbReference>
<reference evidence="1 2" key="1">
    <citation type="journal article" date="2017" name="ISME J.">
        <title>Unveiling bifidobacterial biogeography across the mammalian branch of the tree of life.</title>
        <authorList>
            <person name="Milani C."/>
            <person name="Mangifesta M."/>
            <person name="Mancabelli L."/>
            <person name="Lugli G.A."/>
            <person name="James K."/>
            <person name="Duranti S."/>
            <person name="Turroni F."/>
            <person name="Ferrario C."/>
            <person name="Ossiprandi M.C."/>
            <person name="van Sinderen D."/>
            <person name="Ventura M."/>
        </authorList>
    </citation>
    <scope>NUCLEOTIDE SEQUENCE [LARGE SCALE GENOMIC DNA]</scope>
    <source>
        <strain evidence="1 2">1E</strain>
    </source>
</reference>
<comment type="caution">
    <text evidence="1">The sequence shown here is derived from an EMBL/GenBank/DDBJ whole genome shotgun (WGS) entry which is preliminary data.</text>
</comment>
<organism evidence="1 2">
    <name type="scientific">Bifidobacterium pseudocatenulatum</name>
    <dbReference type="NCBI Taxonomy" id="28026"/>
    <lineage>
        <taxon>Bacteria</taxon>
        <taxon>Bacillati</taxon>
        <taxon>Actinomycetota</taxon>
        <taxon>Actinomycetes</taxon>
        <taxon>Bifidobacteriales</taxon>
        <taxon>Bifidobacteriaceae</taxon>
        <taxon>Bifidobacterium</taxon>
    </lineage>
</organism>
<name>A0A267WNX4_BIFPS</name>
<protein>
    <submittedName>
        <fullName evidence="1">Uncharacterized protein</fullName>
    </submittedName>
</protein>
<proteinExistence type="predicted"/>
<gene>
    <name evidence="1" type="ORF">BPS1E_0190</name>
</gene>
<dbReference type="AlphaFoldDB" id="A0A267WNX4"/>
<dbReference type="EMBL" id="MNLB01000001">
    <property type="protein sequence ID" value="PAC74325.1"/>
    <property type="molecule type" value="Genomic_DNA"/>
</dbReference>
<sequence>MSTSAKQAGDTSFSCKDTILPKRFILCHPHCAPLVSRLHK</sequence>
<accession>A0A267WNX4</accession>
<evidence type="ECO:0000313" key="1">
    <source>
        <dbReference type="EMBL" id="PAC74325.1"/>
    </source>
</evidence>